<dbReference type="FunFam" id="3.10.250.10:FF:000007">
    <property type="entry name" value="Soluble scavenger receptor cysteine-rich domain-containing protein SSC5D"/>
    <property type="match status" value="2"/>
</dbReference>
<sequence length="503" mass="52992">DLRLVNGPNRCSGRVEVMHNHQWGTVCDNNWSIPDASVVCRQLGCGTAVSAYGSSHFGPGLGPIWLDSVQCSGTEAALSECVARPWGVNSVNHEEDASVVCTGMHVPLAPFTDTDTSGQRLLRLVNGSSSCLGRVEVFHNNKWGTVCDDTWDLHDAAVVCKQLGCGIALSAPGSAHFGPGSDPIWLDNVHCRGTESTLTSCELSNWGEHNCGHSEDAGVVCSGFGCRDEAQLTTDAPGHLKCPGQLSPIHPQDFTSPPLSPPGFAGTAAESPGGFLRLVGGPGRCAGRVEVLHNGTWGTVCDDGWGSPEGRVVCRQLGCGTVLSVAPEARYGAGTGQIWLDEVNCTGEEMNLSECRARSWGEHNCNHVEDASVECSGSPGQQPSGCAPPPPLHPFLLITALGTLQLLNGPNRCAGRVEVLHNHMWGTVCDDGWDLADAAVVCRQLGCGTALLATSGAHFGRGHDPIWLDEVNCTGTEATIFNCRARAWGDNNCFHGEDAGVIC</sequence>
<dbReference type="GO" id="GO:0031638">
    <property type="term" value="P:zymogen activation"/>
    <property type="evidence" value="ECO:0007669"/>
    <property type="project" value="TreeGrafter"/>
</dbReference>
<proteinExistence type="predicted"/>
<comment type="caution">
    <text evidence="9">Lacks conserved residue(s) required for the propagation of feature annotation.</text>
</comment>
<feature type="disulfide bond" evidence="9">
    <location>
        <begin position="40"/>
        <end position="101"/>
    </location>
</feature>
<evidence type="ECO:0000256" key="9">
    <source>
        <dbReference type="PROSITE-ProRule" id="PRU00196"/>
    </source>
</evidence>
<dbReference type="PANTHER" id="PTHR48071">
    <property type="entry name" value="SRCR DOMAIN-CONTAINING PROTEIN"/>
    <property type="match status" value="1"/>
</dbReference>
<evidence type="ECO:0000256" key="8">
    <source>
        <dbReference type="ARBA" id="ARBA00069168"/>
    </source>
</evidence>
<dbReference type="Pfam" id="PF00530">
    <property type="entry name" value="SRCR"/>
    <property type="match status" value="4"/>
</dbReference>
<dbReference type="Gene3D" id="3.10.250.10">
    <property type="entry name" value="SRCR-like domain"/>
    <property type="match status" value="4"/>
</dbReference>
<name>A0A091T6G5_PHALP</name>
<evidence type="ECO:0000313" key="11">
    <source>
        <dbReference type="EMBL" id="KFQ70019.1"/>
    </source>
</evidence>
<keyword evidence="12" id="KW-1185">Reference proteome</keyword>
<dbReference type="Proteomes" id="UP000053638">
    <property type="component" value="Unassembled WGS sequence"/>
</dbReference>
<evidence type="ECO:0000259" key="10">
    <source>
        <dbReference type="PROSITE" id="PS50287"/>
    </source>
</evidence>
<keyword evidence="4" id="KW-0675">Receptor</keyword>
<evidence type="ECO:0000256" key="7">
    <source>
        <dbReference type="ARBA" id="ARBA00064153"/>
    </source>
</evidence>
<dbReference type="PANTHER" id="PTHR48071:SF27">
    <property type="entry name" value="SCAVENGER RECEPTOR CYSTEINE-RICH TYPE 1 PROTEIN M130-LIKE"/>
    <property type="match status" value="1"/>
</dbReference>
<feature type="domain" description="SRCR" evidence="10">
    <location>
        <begin position="276"/>
        <end position="376"/>
    </location>
</feature>
<dbReference type="PRINTS" id="PR00258">
    <property type="entry name" value="SPERACTRCPTR"/>
</dbReference>
<feature type="domain" description="SRCR" evidence="10">
    <location>
        <begin position="404"/>
        <end position="503"/>
    </location>
</feature>
<keyword evidence="5" id="KW-0325">Glycoprotein</keyword>
<keyword evidence="1" id="KW-0732">Signal</keyword>
<feature type="disulfide bond" evidence="9">
    <location>
        <begin position="345"/>
        <end position="355"/>
    </location>
</feature>
<feature type="disulfide bond" evidence="9">
    <location>
        <begin position="191"/>
        <end position="201"/>
    </location>
</feature>
<dbReference type="InterPro" id="IPR036772">
    <property type="entry name" value="SRCR-like_dom_sf"/>
</dbReference>
<feature type="disulfide bond" evidence="9">
    <location>
        <begin position="442"/>
        <end position="503"/>
    </location>
</feature>
<feature type="non-terminal residue" evidence="11">
    <location>
        <position position="503"/>
    </location>
</feature>
<dbReference type="GO" id="GO:0004252">
    <property type="term" value="F:serine-type endopeptidase activity"/>
    <property type="evidence" value="ECO:0007669"/>
    <property type="project" value="TreeGrafter"/>
</dbReference>
<dbReference type="AlphaFoldDB" id="A0A091T6G5"/>
<protein>
    <recommendedName>
        <fullName evidence="8">Soluble scavenger receptor cysteine-rich domain-containing protein SSC5D</fullName>
    </recommendedName>
</protein>
<feature type="domain" description="SRCR" evidence="10">
    <location>
        <begin position="2"/>
        <end position="102"/>
    </location>
</feature>
<comment type="subunit">
    <text evidence="7">Interacts with LGALS1 and laminin.</text>
</comment>
<feature type="disulfide bond" evidence="9">
    <location>
        <begin position="473"/>
        <end position="483"/>
    </location>
</feature>
<dbReference type="InterPro" id="IPR001190">
    <property type="entry name" value="SRCR"/>
</dbReference>
<dbReference type="SMART" id="SM00202">
    <property type="entry name" value="SR"/>
    <property type="match status" value="4"/>
</dbReference>
<organism evidence="11 12">
    <name type="scientific">Phaethon lepturus</name>
    <name type="common">White-tailed tropicbird</name>
    <dbReference type="NCBI Taxonomy" id="97097"/>
    <lineage>
        <taxon>Eukaryota</taxon>
        <taxon>Metazoa</taxon>
        <taxon>Chordata</taxon>
        <taxon>Craniata</taxon>
        <taxon>Vertebrata</taxon>
        <taxon>Euteleostomi</taxon>
        <taxon>Archelosauria</taxon>
        <taxon>Archosauria</taxon>
        <taxon>Dinosauria</taxon>
        <taxon>Saurischia</taxon>
        <taxon>Theropoda</taxon>
        <taxon>Coelurosauria</taxon>
        <taxon>Aves</taxon>
        <taxon>Neognathae</taxon>
        <taxon>Neoaves</taxon>
        <taxon>Phaethontimorphae</taxon>
        <taxon>Phaethontiformes</taxon>
        <taxon>Phaethontidae</taxon>
        <taxon>Phaethon</taxon>
    </lineage>
</organism>
<evidence type="ECO:0000256" key="3">
    <source>
        <dbReference type="ARBA" id="ARBA00023157"/>
    </source>
</evidence>
<dbReference type="GO" id="GO:0005886">
    <property type="term" value="C:plasma membrane"/>
    <property type="evidence" value="ECO:0007669"/>
    <property type="project" value="TreeGrafter"/>
</dbReference>
<accession>A0A091T6G5</accession>
<dbReference type="PhylomeDB" id="A0A091T6G5"/>
<feature type="disulfide bond" evidence="9">
    <location>
        <begin position="160"/>
        <end position="221"/>
    </location>
</feature>
<evidence type="ECO:0000256" key="4">
    <source>
        <dbReference type="ARBA" id="ARBA00023170"/>
    </source>
</evidence>
<dbReference type="PROSITE" id="PS50287">
    <property type="entry name" value="SRCR_2"/>
    <property type="match status" value="4"/>
</dbReference>
<gene>
    <name evidence="11" type="ORF">N335_04454</name>
</gene>
<evidence type="ECO:0000256" key="2">
    <source>
        <dbReference type="ARBA" id="ARBA00022737"/>
    </source>
</evidence>
<reference evidence="11 12" key="1">
    <citation type="submission" date="2014-04" db="EMBL/GenBank/DDBJ databases">
        <title>Genome evolution of avian class.</title>
        <authorList>
            <person name="Zhang G."/>
            <person name="Li C."/>
        </authorList>
    </citation>
    <scope>NUCLEOTIDE SEQUENCE [LARGE SCALE GENOMIC DNA]</scope>
    <source>
        <strain evidence="11">BGI_N335</strain>
    </source>
</reference>
<keyword evidence="2" id="KW-0677">Repeat</keyword>
<keyword evidence="3 9" id="KW-1015">Disulfide bond</keyword>
<evidence type="ECO:0000313" key="12">
    <source>
        <dbReference type="Proteomes" id="UP000053638"/>
    </source>
</evidence>
<evidence type="ECO:0000256" key="1">
    <source>
        <dbReference type="ARBA" id="ARBA00022729"/>
    </source>
</evidence>
<feature type="disulfide bond" evidence="9">
    <location>
        <begin position="301"/>
        <end position="365"/>
    </location>
</feature>
<feature type="disulfide bond" evidence="9">
    <location>
        <begin position="314"/>
        <end position="375"/>
    </location>
</feature>
<dbReference type="EMBL" id="KK440351">
    <property type="protein sequence ID" value="KFQ70019.1"/>
    <property type="molecule type" value="Genomic_DNA"/>
</dbReference>
<dbReference type="SUPFAM" id="SSF56487">
    <property type="entry name" value="SRCR-like"/>
    <property type="match status" value="4"/>
</dbReference>
<comment type="function">
    <text evidence="6">Binds to extracellular matrix proteins. Binds to pathogen-associated molecular patterns (PAMPs) present on the cell walls of Gram-positive and Gram-negative bacteria and fungi, behaving as a pattern recognition receptor (PRR). Induces bacterial and fungal aggregation and subsequent inhibition of PAMP-induced cytokine release. Does not possess intrinsic bactericidal activity. May play a role in the innate defense and homeostasis of certain epithelial surfaces.</text>
</comment>
<dbReference type="PROSITE" id="PS00420">
    <property type="entry name" value="SRCR_1"/>
    <property type="match status" value="4"/>
</dbReference>
<feature type="domain" description="SRCR" evidence="10">
    <location>
        <begin position="122"/>
        <end position="222"/>
    </location>
</feature>
<dbReference type="FunFam" id="3.10.250.10:FF:000006">
    <property type="entry name" value="neurotrypsin isoform X2"/>
    <property type="match status" value="2"/>
</dbReference>
<feature type="disulfide bond" evidence="9">
    <location>
        <begin position="429"/>
        <end position="493"/>
    </location>
</feature>
<feature type="non-terminal residue" evidence="11">
    <location>
        <position position="1"/>
    </location>
</feature>
<feature type="disulfide bond" evidence="9">
    <location>
        <begin position="147"/>
        <end position="211"/>
    </location>
</feature>
<evidence type="ECO:0000256" key="6">
    <source>
        <dbReference type="ARBA" id="ARBA00058074"/>
    </source>
</evidence>
<feature type="disulfide bond" evidence="9">
    <location>
        <begin position="71"/>
        <end position="81"/>
    </location>
</feature>
<evidence type="ECO:0000256" key="5">
    <source>
        <dbReference type="ARBA" id="ARBA00023180"/>
    </source>
</evidence>